<feature type="domain" description="N-acetyltransferase" evidence="1">
    <location>
        <begin position="2"/>
        <end position="140"/>
    </location>
</feature>
<dbReference type="RefSeq" id="WP_035206924.1">
    <property type="nucleotide sequence ID" value="NZ_JNVC02000005.1"/>
</dbReference>
<reference evidence="2 3" key="1">
    <citation type="journal article" date="2005" name="Int. J. Syst. Evol. Microbiol.">
        <title>Bacillus cibi sp. nov., isolated from jeotgal, a traditional Korean fermented seafood.</title>
        <authorList>
            <person name="Yoon J.H."/>
            <person name="Lee C.H."/>
            <person name="Oh T.K."/>
        </authorList>
    </citation>
    <scope>NUCLEOTIDE SEQUENCE [LARGE SCALE GENOMIC DNA]</scope>
    <source>
        <strain evidence="2 3">DSM 16189</strain>
    </source>
</reference>
<accession>A0A084GW23</accession>
<gene>
    <name evidence="2" type="ORF">GS18_0210355</name>
</gene>
<dbReference type="SUPFAM" id="SSF55729">
    <property type="entry name" value="Acyl-CoA N-acyltransferases (Nat)"/>
    <property type="match status" value="1"/>
</dbReference>
<dbReference type="AlphaFoldDB" id="A0A084GW23"/>
<dbReference type="PROSITE" id="PS51186">
    <property type="entry name" value="GNAT"/>
    <property type="match status" value="1"/>
</dbReference>
<dbReference type="InterPro" id="IPR000182">
    <property type="entry name" value="GNAT_dom"/>
</dbReference>
<dbReference type="CDD" id="cd04301">
    <property type="entry name" value="NAT_SF"/>
    <property type="match status" value="1"/>
</dbReference>
<proteinExistence type="predicted"/>
<keyword evidence="3" id="KW-1185">Reference proteome</keyword>
<comment type="caution">
    <text evidence="2">The sequence shown here is derived from an EMBL/GenBank/DDBJ whole genome shotgun (WGS) entry which is preliminary data.</text>
</comment>
<evidence type="ECO:0000259" key="1">
    <source>
        <dbReference type="PROSITE" id="PS51186"/>
    </source>
</evidence>
<organism evidence="2 3">
    <name type="scientific">Metabacillus indicus</name>
    <name type="common">Bacillus indicus</name>
    <dbReference type="NCBI Taxonomy" id="246786"/>
    <lineage>
        <taxon>Bacteria</taxon>
        <taxon>Bacillati</taxon>
        <taxon>Bacillota</taxon>
        <taxon>Bacilli</taxon>
        <taxon>Bacillales</taxon>
        <taxon>Bacillaceae</taxon>
        <taxon>Metabacillus</taxon>
    </lineage>
</organism>
<dbReference type="STRING" id="246786.GS18_0210355"/>
<dbReference type="InterPro" id="IPR016181">
    <property type="entry name" value="Acyl_CoA_acyltransferase"/>
</dbReference>
<dbReference type="Gene3D" id="3.40.630.30">
    <property type="match status" value="1"/>
</dbReference>
<evidence type="ECO:0000313" key="2">
    <source>
        <dbReference type="EMBL" id="KEZ51535.1"/>
    </source>
</evidence>
<dbReference type="Pfam" id="PF00583">
    <property type="entry name" value="Acetyltransf_1"/>
    <property type="match status" value="1"/>
</dbReference>
<dbReference type="OrthoDB" id="5638018at2"/>
<evidence type="ECO:0000313" key="3">
    <source>
        <dbReference type="Proteomes" id="UP000028549"/>
    </source>
</evidence>
<name>A0A084GW23_METID</name>
<protein>
    <submittedName>
        <fullName evidence="2">Acetyltransferase</fullName>
    </submittedName>
</protein>
<dbReference type="EMBL" id="JNVC02000005">
    <property type="protein sequence ID" value="KEZ51535.1"/>
    <property type="molecule type" value="Genomic_DNA"/>
</dbReference>
<sequence length="145" mass="16367">MNRVLAADIADLNRLVEIDSEVIDNSSRREIIKRAIENGQCLIAKEEEEITGFLIHDTSFFECAFISLVIVSPSKRRRGFASLLIEYMVRSSATEKIFSSTNRSNTGMQKVFHSNGFVESGMVENLDDGDPEVIYFKAKPFFSDC</sequence>
<dbReference type="Proteomes" id="UP000028549">
    <property type="component" value="Unassembled WGS sequence"/>
</dbReference>
<dbReference type="GO" id="GO:0016747">
    <property type="term" value="F:acyltransferase activity, transferring groups other than amino-acyl groups"/>
    <property type="evidence" value="ECO:0007669"/>
    <property type="project" value="InterPro"/>
</dbReference>